<evidence type="ECO:0000313" key="1">
    <source>
        <dbReference type="EMBL" id="AWD90839.1"/>
    </source>
</evidence>
<reference evidence="1 2" key="2">
    <citation type="submission" date="2018-05" db="EMBL/GenBank/DDBJ databases">
        <title>Lysogenic conversion of Stenotrophomonas maltophilia by temperate phage DLP4.</title>
        <authorList>
            <person name="Dennis J."/>
            <person name="Stothard P."/>
        </authorList>
    </citation>
    <scope>NUCLEOTIDE SEQUENCE [LARGE SCALE GENOMIC DNA]</scope>
</reference>
<dbReference type="KEGG" id="vg:54991227"/>
<keyword evidence="2" id="KW-1185">Reference proteome</keyword>
<protein>
    <submittedName>
        <fullName evidence="1">Uncharacterized protein</fullName>
    </submittedName>
</protein>
<accession>A0A2S1GN78</accession>
<name>A0A2S1GN78_9CAUD</name>
<dbReference type="RefSeq" id="YP_009800724.1">
    <property type="nucleotide sequence ID" value="NC_047958.1"/>
</dbReference>
<proteinExistence type="predicted"/>
<reference evidence="1 2" key="1">
    <citation type="submission" date="2018-03" db="EMBL/GenBank/DDBJ databases">
        <authorList>
            <person name="Keele B.F."/>
        </authorList>
    </citation>
    <scope>NUCLEOTIDE SEQUENCE [LARGE SCALE GENOMIC DNA]</scope>
</reference>
<dbReference type="GeneID" id="54991227"/>
<dbReference type="EMBL" id="MH128984">
    <property type="protein sequence ID" value="AWD90839.1"/>
    <property type="molecule type" value="Genomic_DNA"/>
</dbReference>
<dbReference type="Proteomes" id="UP000246280">
    <property type="component" value="Segment"/>
</dbReference>
<evidence type="ECO:0000313" key="2">
    <source>
        <dbReference type="Proteomes" id="UP000246280"/>
    </source>
</evidence>
<sequence>MNDRQCTAYRPGSLCRNGFPPNAACMGATCHACGRSADVVPVCMRDEVPPHLIDEAGRMKFADAARAGDAS</sequence>
<organism evidence="1 2">
    <name type="scientific">Burkholderia phage vB_BmuP_KL4</name>
    <dbReference type="NCBI Taxonomy" id="2115967"/>
    <lineage>
        <taxon>Viruses</taxon>
        <taxon>Duplodnaviria</taxon>
        <taxon>Heunggongvirae</taxon>
        <taxon>Uroviricota</taxon>
        <taxon>Caudoviricetes</taxon>
        <taxon>Kelquatrovirus</taxon>
        <taxon>Kelquatrovirus KL4</taxon>
    </lineage>
</organism>